<dbReference type="AlphaFoldDB" id="A0A2P4XCX6"/>
<evidence type="ECO:0000313" key="2">
    <source>
        <dbReference type="Proteomes" id="UP000237271"/>
    </source>
</evidence>
<proteinExistence type="predicted"/>
<keyword evidence="2" id="KW-1185">Reference proteome</keyword>
<protein>
    <submittedName>
        <fullName evidence="1">Glycoside-Pentoside-Hexuronide (GPH):Cation Symporter Family</fullName>
    </submittedName>
</protein>
<evidence type="ECO:0000313" key="1">
    <source>
        <dbReference type="EMBL" id="POM63397.1"/>
    </source>
</evidence>
<dbReference type="EMBL" id="NCKW01011513">
    <property type="protein sequence ID" value="POM63397.1"/>
    <property type="molecule type" value="Genomic_DNA"/>
</dbReference>
<dbReference type="OrthoDB" id="122278at2759"/>
<gene>
    <name evidence="1" type="ORF">PHPALM_21212</name>
</gene>
<name>A0A2P4XCX6_9STRA</name>
<dbReference type="Proteomes" id="UP000237271">
    <property type="component" value="Unassembled WGS sequence"/>
</dbReference>
<sequence length="137" mass="16190">MTLTPKKLPSYVRYSTVKYPSNLSVNVHQVTNWARVMPNLKFVKEILDAYPLIMDEAYLRGRQLNCEWKTVQPSEYRYNFIIPYDLVQSLQAVFSAHPADKLQLSDYEKKQGLVRDMVVTMDPKLKTFSRLKWERLD</sequence>
<comment type="caution">
    <text evidence="1">The sequence shown here is derived from an EMBL/GenBank/DDBJ whole genome shotgun (WGS) entry which is preliminary data.</text>
</comment>
<organism evidence="1 2">
    <name type="scientific">Phytophthora palmivora</name>
    <dbReference type="NCBI Taxonomy" id="4796"/>
    <lineage>
        <taxon>Eukaryota</taxon>
        <taxon>Sar</taxon>
        <taxon>Stramenopiles</taxon>
        <taxon>Oomycota</taxon>
        <taxon>Peronosporomycetes</taxon>
        <taxon>Peronosporales</taxon>
        <taxon>Peronosporaceae</taxon>
        <taxon>Phytophthora</taxon>
    </lineage>
</organism>
<reference evidence="1 2" key="1">
    <citation type="journal article" date="2017" name="Genome Biol. Evol.">
        <title>Phytophthora megakarya and P. palmivora, closely related causal agents of cacao black pod rot, underwent increases in genome sizes and gene numbers by different mechanisms.</title>
        <authorList>
            <person name="Ali S.S."/>
            <person name="Shao J."/>
            <person name="Lary D.J."/>
            <person name="Kronmiller B."/>
            <person name="Shen D."/>
            <person name="Strem M.D."/>
            <person name="Amoako-Attah I."/>
            <person name="Akrofi A.Y."/>
            <person name="Begoude B.A."/>
            <person name="Ten Hoopen G.M."/>
            <person name="Coulibaly K."/>
            <person name="Kebe B.I."/>
            <person name="Melnick R.L."/>
            <person name="Guiltinan M.J."/>
            <person name="Tyler B.M."/>
            <person name="Meinhardt L.W."/>
            <person name="Bailey B.A."/>
        </authorList>
    </citation>
    <scope>NUCLEOTIDE SEQUENCE [LARGE SCALE GENOMIC DNA]</scope>
    <source>
        <strain evidence="2">sbr112.9</strain>
    </source>
</reference>
<accession>A0A2P4XCX6</accession>